<dbReference type="Pfam" id="PF03706">
    <property type="entry name" value="LPG_synthase_TM"/>
    <property type="match status" value="1"/>
</dbReference>
<gene>
    <name evidence="7" type="ORF">IEG06_11645</name>
</gene>
<feature type="transmembrane region" description="Helical" evidence="6">
    <location>
        <begin position="246"/>
        <end position="269"/>
    </location>
</feature>
<evidence type="ECO:0000256" key="1">
    <source>
        <dbReference type="ARBA" id="ARBA00004651"/>
    </source>
</evidence>
<feature type="transmembrane region" description="Helical" evidence="6">
    <location>
        <begin position="56"/>
        <end position="75"/>
    </location>
</feature>
<protein>
    <submittedName>
        <fullName evidence="7">Flippase-like domain-containing protein</fullName>
    </submittedName>
</protein>
<sequence length="322" mass="36812">MHSSLPYKTKQFFFVLIKLSIVVGAFYFIYQKLLHNDHLDFRSFILILKQNKLFDIKNVVFLVLLSSLNWFLEITKWRFLVSKLKTITLLKATEQSLGALTASLLTPNRIGEYGAKAIYYSKPLRKRVLLLNLMSNLMQMSITVILGIIGFIFYYNTFDITINIIKISRGLLIALTILVLTLFGIKQSKYKIKGFSIPKITNYLTTLGYPYITTGILISLIRYTIFSFQFYYILTLLGIETSYPDAMVIITTMYLLASIIPTISIFDVVIKGSIAIYLFGLANIAELPVLVCTLLMWLLNFALPSLLGSYFVLRFNPSKTII</sequence>
<feature type="transmembrane region" description="Helical" evidence="6">
    <location>
        <begin position="129"/>
        <end position="155"/>
    </location>
</feature>
<evidence type="ECO:0000313" key="8">
    <source>
        <dbReference type="Proteomes" id="UP000627521"/>
    </source>
</evidence>
<feature type="transmembrane region" description="Helical" evidence="6">
    <location>
        <begin position="206"/>
        <end position="234"/>
    </location>
</feature>
<evidence type="ECO:0000256" key="4">
    <source>
        <dbReference type="ARBA" id="ARBA00022989"/>
    </source>
</evidence>
<dbReference type="EMBL" id="JACXXH010000006">
    <property type="protein sequence ID" value="MBD3864106.1"/>
    <property type="molecule type" value="Genomic_DNA"/>
</dbReference>
<dbReference type="InterPro" id="IPR022791">
    <property type="entry name" value="L-PG_synthase/AglD"/>
</dbReference>
<evidence type="ECO:0000256" key="2">
    <source>
        <dbReference type="ARBA" id="ARBA00022475"/>
    </source>
</evidence>
<organism evidence="7 8">
    <name type="scientific">Olleya marilimosa</name>
    <dbReference type="NCBI Taxonomy" id="272164"/>
    <lineage>
        <taxon>Bacteria</taxon>
        <taxon>Pseudomonadati</taxon>
        <taxon>Bacteroidota</taxon>
        <taxon>Flavobacteriia</taxon>
        <taxon>Flavobacteriales</taxon>
        <taxon>Flavobacteriaceae</taxon>
    </lineage>
</organism>
<keyword evidence="4 6" id="KW-1133">Transmembrane helix</keyword>
<comment type="caution">
    <text evidence="7">The sequence shown here is derived from an EMBL/GenBank/DDBJ whole genome shotgun (WGS) entry which is preliminary data.</text>
</comment>
<proteinExistence type="predicted"/>
<accession>A0ABR8LWV6</accession>
<evidence type="ECO:0000256" key="3">
    <source>
        <dbReference type="ARBA" id="ARBA00022692"/>
    </source>
</evidence>
<keyword evidence="8" id="KW-1185">Reference proteome</keyword>
<keyword evidence="5 6" id="KW-0472">Membrane</keyword>
<comment type="subcellular location">
    <subcellularLocation>
        <location evidence="1">Cell membrane</location>
        <topology evidence="1">Multi-pass membrane protein</topology>
    </subcellularLocation>
</comment>
<evidence type="ECO:0000313" key="7">
    <source>
        <dbReference type="EMBL" id="MBD3864106.1"/>
    </source>
</evidence>
<feature type="transmembrane region" description="Helical" evidence="6">
    <location>
        <begin position="276"/>
        <end position="299"/>
    </location>
</feature>
<dbReference type="RefSeq" id="WP_191100213.1">
    <property type="nucleotide sequence ID" value="NZ_JACXXF010000006.1"/>
</dbReference>
<keyword evidence="3 6" id="KW-0812">Transmembrane</keyword>
<evidence type="ECO:0000256" key="5">
    <source>
        <dbReference type="ARBA" id="ARBA00023136"/>
    </source>
</evidence>
<dbReference type="Proteomes" id="UP000627521">
    <property type="component" value="Unassembled WGS sequence"/>
</dbReference>
<evidence type="ECO:0000256" key="6">
    <source>
        <dbReference type="SAM" id="Phobius"/>
    </source>
</evidence>
<feature type="transmembrane region" description="Helical" evidence="6">
    <location>
        <begin position="12"/>
        <end position="30"/>
    </location>
</feature>
<feature type="transmembrane region" description="Helical" evidence="6">
    <location>
        <begin position="167"/>
        <end position="185"/>
    </location>
</feature>
<reference evidence="7 8" key="1">
    <citation type="submission" date="2020-09" db="EMBL/GenBank/DDBJ databases">
        <title>Bacillus nautilus sp. nov., Chryseoglobus crepusculi sp. nov, and Psychrobacter noctis sp. nov., isolated from deep-sea sponges from the equatorial Atlantic.</title>
        <authorList>
            <person name="Stennett H.L."/>
            <person name="Williams S.E."/>
        </authorList>
    </citation>
    <scope>NUCLEOTIDE SEQUENCE [LARGE SCALE GENOMIC DNA]</scope>
    <source>
        <strain evidence="7 8">28M-24</strain>
    </source>
</reference>
<name>A0ABR8LWV6_9FLAO</name>
<keyword evidence="2" id="KW-1003">Cell membrane</keyword>